<keyword evidence="3" id="KW-0012">Acyltransferase</keyword>
<organism evidence="3 4">
    <name type="scientific">Kribbella capetownensis</name>
    <dbReference type="NCBI Taxonomy" id="1572659"/>
    <lineage>
        <taxon>Bacteria</taxon>
        <taxon>Bacillati</taxon>
        <taxon>Actinomycetota</taxon>
        <taxon>Actinomycetes</taxon>
        <taxon>Propionibacteriales</taxon>
        <taxon>Kribbellaceae</taxon>
        <taxon>Kribbella</taxon>
    </lineage>
</organism>
<evidence type="ECO:0000313" key="4">
    <source>
        <dbReference type="Proteomes" id="UP000293342"/>
    </source>
</evidence>
<gene>
    <name evidence="3" type="ORF">E0H75_38850</name>
</gene>
<dbReference type="GO" id="GO:0016746">
    <property type="term" value="F:acyltransferase activity"/>
    <property type="evidence" value="ECO:0007669"/>
    <property type="project" value="UniProtKB-KW"/>
</dbReference>
<dbReference type="InterPro" id="IPR005079">
    <property type="entry name" value="Peptidase_C45_hydrolase"/>
</dbReference>
<dbReference type="Pfam" id="PF03417">
    <property type="entry name" value="AAT"/>
    <property type="match status" value="1"/>
</dbReference>
<reference evidence="3 4" key="1">
    <citation type="submission" date="2019-02" db="EMBL/GenBank/DDBJ databases">
        <title>Kribbella capetownensis sp. nov. and Kribbella speibonae sp. nov., isolated from soil.</title>
        <authorList>
            <person name="Curtis S.M."/>
            <person name="Norton I."/>
            <person name="Everest G.J."/>
            <person name="Meyers P.R."/>
        </authorList>
    </citation>
    <scope>NUCLEOTIDE SEQUENCE [LARGE SCALE GENOMIC DNA]</scope>
    <source>
        <strain evidence="3 4">YM53</strain>
    </source>
</reference>
<dbReference type="OrthoDB" id="8109453at2"/>
<proteinExistence type="predicted"/>
<keyword evidence="3" id="KW-0808">Transferase</keyword>
<dbReference type="Gene3D" id="3.60.60.10">
    <property type="entry name" value="Penicillin V Acylase, Chain A"/>
    <property type="match status" value="1"/>
</dbReference>
<protein>
    <submittedName>
        <fullName evidence="3">Acyl-coenzyme A--6-aminopenicillanic-acid-acyltransferase form</fullName>
    </submittedName>
</protein>
<sequence>MTRPVDSDCSNHYRQTNIRSEHNEQTVRVKSRPLPGATSVSQLPTIDISGADARDRGRQYGEGARSLIERSLAFYAESVPRATGLPWAEVLERAPRWVPVIEPIAPGLLDEVRGIAEGSGRTFAEILALNSRGELTRGNPFEDTAAKEERDDGCTSFAILQQANPLGHVWAGQNWDLWAGVADTVVLLRVSQPGKPTVIGHVEAGQLARHGANSAGLALNANGLGAGFGSGLSVPGTFVRRMVLESWDMYDALQVVFNARQSLSSNLLLTHREGFAIDVETTPGRHGWMYPTDGLLVHGNHFQAFVPPQLNETYKPFSVDSLYRVPRVEEGLRQVRRDGTTEKAVETIVQTTMSDHFSHPNAVCQHVDPRRHELDRYATIVSSLVDLTTGTYRLTPGLPCSNSYQQAPWNLYDGPGLSDRPDVDDPALSLAVAG</sequence>
<dbReference type="InterPro" id="IPR047801">
    <property type="entry name" value="Peptidase_C45"/>
</dbReference>
<name>A0A4R0J4G7_9ACTN</name>
<accession>A0A4R0J4G7</accession>
<dbReference type="NCBIfam" id="NF040521">
    <property type="entry name" value="C45_proenzyme"/>
    <property type="match status" value="1"/>
</dbReference>
<feature type="region of interest" description="Disordered" evidence="1">
    <location>
        <begin position="1"/>
        <end position="42"/>
    </location>
</feature>
<keyword evidence="4" id="KW-1185">Reference proteome</keyword>
<dbReference type="PANTHER" id="PTHR34180:SF1">
    <property type="entry name" value="BETA-ALANYL-DOPAMINE_CARCININE HYDROLASE"/>
    <property type="match status" value="1"/>
</dbReference>
<dbReference type="Proteomes" id="UP000293342">
    <property type="component" value="Unassembled WGS sequence"/>
</dbReference>
<feature type="compositionally biased region" description="Basic and acidic residues" evidence="1">
    <location>
        <begin position="1"/>
        <end position="11"/>
    </location>
</feature>
<evidence type="ECO:0000256" key="1">
    <source>
        <dbReference type="SAM" id="MobiDB-lite"/>
    </source>
</evidence>
<dbReference type="EMBL" id="SJKD01000013">
    <property type="protein sequence ID" value="TCC40034.1"/>
    <property type="molecule type" value="Genomic_DNA"/>
</dbReference>
<dbReference type="Gene3D" id="1.10.10.2120">
    <property type="match status" value="1"/>
</dbReference>
<evidence type="ECO:0000313" key="3">
    <source>
        <dbReference type="EMBL" id="TCC40034.1"/>
    </source>
</evidence>
<dbReference type="PANTHER" id="PTHR34180">
    <property type="entry name" value="PEPTIDASE C45"/>
    <property type="match status" value="1"/>
</dbReference>
<evidence type="ECO:0000259" key="2">
    <source>
        <dbReference type="Pfam" id="PF03417"/>
    </source>
</evidence>
<comment type="caution">
    <text evidence="3">The sequence shown here is derived from an EMBL/GenBank/DDBJ whole genome shotgun (WGS) entry which is preliminary data.</text>
</comment>
<feature type="domain" description="Peptidase C45 hydrolase" evidence="2">
    <location>
        <begin position="170"/>
        <end position="347"/>
    </location>
</feature>
<dbReference type="InterPro" id="IPR047794">
    <property type="entry name" value="C45_proenzyme-like"/>
</dbReference>
<dbReference type="AlphaFoldDB" id="A0A4R0J4G7"/>